<comment type="similarity">
    <text evidence="1 5">Belongs to the metallo-dependent hydrolases superfamily. NagA family.</text>
</comment>
<gene>
    <name evidence="11" type="ORF">SAMN06295885_2364</name>
</gene>
<dbReference type="InterPro" id="IPR003764">
    <property type="entry name" value="GlcNAc_6-P_deAcase"/>
</dbReference>
<feature type="binding site" evidence="7">
    <location>
        <begin position="319"/>
        <end position="321"/>
    </location>
    <ligand>
        <name>substrate</name>
    </ligand>
</feature>
<keyword evidence="3 5" id="KW-0378">Hydrolase</keyword>
<dbReference type="SUPFAM" id="SSF51556">
    <property type="entry name" value="Metallo-dependent hydrolases"/>
    <property type="match status" value="1"/>
</dbReference>
<keyword evidence="9" id="KW-1133">Transmembrane helix</keyword>
<dbReference type="InterPro" id="IPR032466">
    <property type="entry name" value="Metal_Hydrolase"/>
</dbReference>
<evidence type="ECO:0000256" key="3">
    <source>
        <dbReference type="ARBA" id="ARBA00022801"/>
    </source>
</evidence>
<dbReference type="SUPFAM" id="SSF51338">
    <property type="entry name" value="Composite domain of metallo-dependent hydrolases"/>
    <property type="match status" value="1"/>
</dbReference>
<accession>A0A1X7P1A8</accession>
<feature type="binding site" evidence="7">
    <location>
        <position position="263"/>
    </location>
    <ligand>
        <name>substrate</name>
    </ligand>
</feature>
<feature type="transmembrane region" description="Helical" evidence="9">
    <location>
        <begin position="107"/>
        <end position="125"/>
    </location>
</feature>
<reference evidence="12" key="1">
    <citation type="submission" date="2017-04" db="EMBL/GenBank/DDBJ databases">
        <authorList>
            <person name="Varghese N."/>
            <person name="Submissions S."/>
        </authorList>
    </citation>
    <scope>NUCLEOTIDE SEQUENCE [LARGE SCALE GENOMIC DNA]</scope>
    <source>
        <strain evidence="12">VKM Ac-2121</strain>
    </source>
</reference>
<dbReference type="PANTHER" id="PTHR11113">
    <property type="entry name" value="N-ACETYLGLUCOSAMINE-6-PHOSPHATE DEACETYLASE"/>
    <property type="match status" value="1"/>
</dbReference>
<feature type="binding site" evidence="8">
    <location>
        <position position="228"/>
    </location>
    <ligand>
        <name>Zn(2+)</name>
        <dbReference type="ChEBI" id="CHEBI:29105"/>
    </ligand>
</feature>
<comment type="cofactor">
    <cofactor evidence="8">
        <name>a divalent metal cation</name>
        <dbReference type="ChEBI" id="CHEBI:60240"/>
    </cofactor>
    <text evidence="8">Binds 1 divalent metal cation per subunit.</text>
</comment>
<keyword evidence="2 8" id="KW-0479">Metal-binding</keyword>
<feature type="domain" description="Amidohydrolase-related" evidence="10">
    <location>
        <begin position="66"/>
        <end position="391"/>
    </location>
</feature>
<dbReference type="InterPro" id="IPR011059">
    <property type="entry name" value="Metal-dep_hydrolase_composite"/>
</dbReference>
<evidence type="ECO:0000259" key="10">
    <source>
        <dbReference type="Pfam" id="PF01979"/>
    </source>
</evidence>
<keyword evidence="12" id="KW-1185">Reference proteome</keyword>
<dbReference type="PIRSF" id="PIRSF038994">
    <property type="entry name" value="NagA"/>
    <property type="match status" value="1"/>
</dbReference>
<dbReference type="GO" id="GO:0008448">
    <property type="term" value="F:N-acetylglucosamine-6-phosphate deacetylase activity"/>
    <property type="evidence" value="ECO:0007669"/>
    <property type="project" value="InterPro"/>
</dbReference>
<dbReference type="AlphaFoldDB" id="A0A1X7P1A8"/>
<evidence type="ECO:0000256" key="4">
    <source>
        <dbReference type="ARBA" id="ARBA00023277"/>
    </source>
</evidence>
<name>A0A1X7P1A8_9MICO</name>
<feature type="active site" description="Proton donor/acceptor" evidence="6">
    <location>
        <position position="285"/>
    </location>
</feature>
<evidence type="ECO:0000256" key="8">
    <source>
        <dbReference type="PIRSR" id="PIRSR038994-3"/>
    </source>
</evidence>
<feature type="binding site" evidence="7">
    <location>
        <begin position="231"/>
        <end position="232"/>
    </location>
    <ligand>
        <name>substrate</name>
    </ligand>
</feature>
<evidence type="ECO:0000256" key="5">
    <source>
        <dbReference type="PIRNR" id="PIRNR038994"/>
    </source>
</evidence>
<dbReference type="Gene3D" id="2.30.40.10">
    <property type="entry name" value="Urease, subunit C, domain 1"/>
    <property type="match status" value="1"/>
</dbReference>
<evidence type="ECO:0000256" key="2">
    <source>
        <dbReference type="ARBA" id="ARBA00022723"/>
    </source>
</evidence>
<dbReference type="InterPro" id="IPR006680">
    <property type="entry name" value="Amidohydro-rel"/>
</dbReference>
<dbReference type="Gene3D" id="3.20.20.140">
    <property type="entry name" value="Metal-dependent hydrolases"/>
    <property type="match status" value="1"/>
</dbReference>
<evidence type="ECO:0000256" key="1">
    <source>
        <dbReference type="ARBA" id="ARBA00010716"/>
    </source>
</evidence>
<proteinExistence type="inferred from homology"/>
<feature type="binding site" evidence="7">
    <location>
        <position position="152"/>
    </location>
    <ligand>
        <name>substrate</name>
    </ligand>
</feature>
<evidence type="ECO:0000256" key="6">
    <source>
        <dbReference type="PIRSR" id="PIRSR038994-1"/>
    </source>
</evidence>
<organism evidence="11 12">
    <name type="scientific">Rathayibacter oskolensis</name>
    <dbReference type="NCBI Taxonomy" id="1891671"/>
    <lineage>
        <taxon>Bacteria</taxon>
        <taxon>Bacillati</taxon>
        <taxon>Actinomycetota</taxon>
        <taxon>Actinomycetes</taxon>
        <taxon>Micrococcales</taxon>
        <taxon>Microbacteriaceae</taxon>
        <taxon>Rathayibacter</taxon>
    </lineage>
</organism>
<evidence type="ECO:0000313" key="11">
    <source>
        <dbReference type="EMBL" id="SMH44414.1"/>
    </source>
</evidence>
<dbReference type="Proteomes" id="UP000193711">
    <property type="component" value="Unassembled WGS sequence"/>
</dbReference>
<keyword evidence="9" id="KW-0472">Membrane</keyword>
<protein>
    <submittedName>
        <fullName evidence="11">N-acetylglucosamine 6-phosphate deacetylase</fullName>
    </submittedName>
</protein>
<dbReference type="STRING" id="1891671.SAMN06295885_2364"/>
<dbReference type="PANTHER" id="PTHR11113:SF14">
    <property type="entry name" value="N-ACETYLGLUCOSAMINE-6-PHOSPHATE DEACETYLASE"/>
    <property type="match status" value="1"/>
</dbReference>
<feature type="binding site" evidence="8">
    <location>
        <position position="207"/>
    </location>
    <ligand>
        <name>Zn(2+)</name>
        <dbReference type="ChEBI" id="CHEBI:29105"/>
    </ligand>
</feature>
<dbReference type="RefSeq" id="WP_244274887.1">
    <property type="nucleotide sequence ID" value="NZ_FXBM01000002.1"/>
</dbReference>
<feature type="binding site" evidence="7">
    <location>
        <position position="239"/>
    </location>
    <ligand>
        <name>substrate</name>
    </ligand>
</feature>
<dbReference type="Pfam" id="PF01979">
    <property type="entry name" value="Amidohydro_1"/>
    <property type="match status" value="1"/>
</dbReference>
<feature type="binding site" evidence="8">
    <location>
        <position position="141"/>
    </location>
    <ligand>
        <name>Zn(2+)</name>
        <dbReference type="ChEBI" id="CHEBI:29105"/>
    </ligand>
</feature>
<dbReference type="EMBL" id="FXBM01000002">
    <property type="protein sequence ID" value="SMH44414.1"/>
    <property type="molecule type" value="Genomic_DNA"/>
</dbReference>
<sequence>MARTADPVEEATGRRARTTLLRAARAIDSVSTVEDAWILVEGDRIRAAGSGEAPPADRIVEAGEATLVPGFLDIHGHGGAQSSYDDGPEAIAAALAMHRRHGTTRSVLSLVAAPIPALAASLAVIRDAMSGDPLILGAHLEGPFLSPGNHGAHDPRQLREPSRGDVAELLDRGRGVLRQITLAPELDGALEAIRLIVDGGVVAAVGHTVASHGLALRAFDAGATVLTHAFNAMPGIHHREPGPIMAAAEDERVTLELILDGVHVAPIVARTLFRAVPGRIALITDATAAAGAHDGAYRLGSLEVRVVDGVARVAGTDTIAGSTLTQDAALRTAVERLGLGLQEAITALTATPAAAMGVGDRFGRLAPGYAADVVALLPDLSVGRVWAAGEPVPGS</sequence>
<evidence type="ECO:0000256" key="7">
    <source>
        <dbReference type="PIRSR" id="PIRSR038994-2"/>
    </source>
</evidence>
<keyword evidence="4 5" id="KW-0119">Carbohydrate metabolism</keyword>
<dbReference type="GO" id="GO:0046872">
    <property type="term" value="F:metal ion binding"/>
    <property type="evidence" value="ECO:0007669"/>
    <property type="project" value="UniProtKB-KW"/>
</dbReference>
<evidence type="ECO:0000313" key="12">
    <source>
        <dbReference type="Proteomes" id="UP000193711"/>
    </source>
</evidence>
<dbReference type="GO" id="GO:0006046">
    <property type="term" value="P:N-acetylglucosamine catabolic process"/>
    <property type="evidence" value="ECO:0007669"/>
    <property type="project" value="TreeGrafter"/>
</dbReference>
<evidence type="ECO:0000256" key="9">
    <source>
        <dbReference type="SAM" id="Phobius"/>
    </source>
</evidence>
<keyword evidence="9" id="KW-0812">Transmembrane</keyword>